<sequence>MAPQTTNWAVEIAKGRMATTKDEYEEMNSQMSRMGLKGAYNPANVYPGSRFTPSSKPTPEEVREKARLSSQKILSDWNTLRTIVQLHADTLEKR</sequence>
<evidence type="ECO:0000313" key="1">
    <source>
        <dbReference type="EMBL" id="TGO32378.1"/>
    </source>
</evidence>
<dbReference type="Proteomes" id="UP000297814">
    <property type="component" value="Unassembled WGS sequence"/>
</dbReference>
<keyword evidence="2" id="KW-1185">Reference proteome</keyword>
<evidence type="ECO:0000313" key="2">
    <source>
        <dbReference type="Proteomes" id="UP000297814"/>
    </source>
</evidence>
<comment type="caution">
    <text evidence="1">The sequence shown here is derived from an EMBL/GenBank/DDBJ whole genome shotgun (WGS) entry which is preliminary data.</text>
</comment>
<accession>A0A4Z1G8Q8</accession>
<dbReference type="EMBL" id="PQXK01000323">
    <property type="protein sequence ID" value="TGO32378.1"/>
    <property type="molecule type" value="Genomic_DNA"/>
</dbReference>
<protein>
    <submittedName>
        <fullName evidence="1">Uncharacterized protein</fullName>
    </submittedName>
</protein>
<gene>
    <name evidence="1" type="ORF">BHYA_0323g00040</name>
</gene>
<proteinExistence type="predicted"/>
<dbReference type="AlphaFoldDB" id="A0A4Z1G8Q8"/>
<reference evidence="1 2" key="1">
    <citation type="submission" date="2017-12" db="EMBL/GenBank/DDBJ databases">
        <title>Comparative genomics of Botrytis spp.</title>
        <authorList>
            <person name="Valero-Jimenez C.A."/>
            <person name="Tapia P."/>
            <person name="Veloso J."/>
            <person name="Silva-Moreno E."/>
            <person name="Staats M."/>
            <person name="Valdes J.H."/>
            <person name="Van Kan J.A.L."/>
        </authorList>
    </citation>
    <scope>NUCLEOTIDE SEQUENCE [LARGE SCALE GENOMIC DNA]</scope>
    <source>
        <strain evidence="1 2">Bh0001</strain>
    </source>
</reference>
<name>A0A4Z1G8Q8_9HELO</name>
<organism evidence="1 2">
    <name type="scientific">Botrytis hyacinthi</name>
    <dbReference type="NCBI Taxonomy" id="278943"/>
    <lineage>
        <taxon>Eukaryota</taxon>
        <taxon>Fungi</taxon>
        <taxon>Dikarya</taxon>
        <taxon>Ascomycota</taxon>
        <taxon>Pezizomycotina</taxon>
        <taxon>Leotiomycetes</taxon>
        <taxon>Helotiales</taxon>
        <taxon>Sclerotiniaceae</taxon>
        <taxon>Botrytis</taxon>
    </lineage>
</organism>